<dbReference type="Pfam" id="PF07883">
    <property type="entry name" value="Cupin_2"/>
    <property type="match status" value="1"/>
</dbReference>
<dbReference type="HOGENOM" id="CLU_165492_0_0_2"/>
<dbReference type="Proteomes" id="UP000010866">
    <property type="component" value="Chromosome"/>
</dbReference>
<keyword evidence="3" id="KW-1185">Reference proteome</keyword>
<evidence type="ECO:0000259" key="1">
    <source>
        <dbReference type="Pfam" id="PF07883"/>
    </source>
</evidence>
<proteinExistence type="predicted"/>
<dbReference type="EMBL" id="CP003362">
    <property type="protein sequence ID" value="AGB49307.1"/>
    <property type="molecule type" value="Genomic_DNA"/>
</dbReference>
<dbReference type="AlphaFoldDB" id="L0KV60"/>
<dbReference type="InterPro" id="IPR011051">
    <property type="entry name" value="RmlC_Cupin_sf"/>
</dbReference>
<dbReference type="PANTHER" id="PTHR40112">
    <property type="entry name" value="H2HPP ISOMERASE"/>
    <property type="match status" value="1"/>
</dbReference>
<dbReference type="GO" id="GO:0016853">
    <property type="term" value="F:isomerase activity"/>
    <property type="evidence" value="ECO:0007669"/>
    <property type="project" value="UniProtKB-KW"/>
</dbReference>
<accession>L0KV60</accession>
<keyword evidence="2" id="KW-0413">Isomerase</keyword>
<dbReference type="InterPro" id="IPR014710">
    <property type="entry name" value="RmlC-like_jellyroll"/>
</dbReference>
<feature type="domain" description="Cupin type-2" evidence="1">
    <location>
        <begin position="37"/>
        <end position="104"/>
    </location>
</feature>
<dbReference type="InterPro" id="IPR013096">
    <property type="entry name" value="Cupin_2"/>
</dbReference>
<dbReference type="InterPro" id="IPR052535">
    <property type="entry name" value="Bacilysin_H2HPP_isomerase"/>
</dbReference>
<reference evidence="3" key="1">
    <citation type="submission" date="2012-02" db="EMBL/GenBank/DDBJ databases">
        <title>Complete sequence of chromosome of Methanomethylovorans hollandica DSM 15978.</title>
        <authorList>
            <person name="Lucas S."/>
            <person name="Copeland A."/>
            <person name="Lapidus A."/>
            <person name="Glavina del Rio T."/>
            <person name="Dalin E."/>
            <person name="Tice H."/>
            <person name="Bruce D."/>
            <person name="Goodwin L."/>
            <person name="Pitluck S."/>
            <person name="Peters L."/>
            <person name="Mikhailova N."/>
            <person name="Held B."/>
            <person name="Kyrpides N."/>
            <person name="Mavromatis K."/>
            <person name="Ivanova N."/>
            <person name="Brettin T."/>
            <person name="Detter J.C."/>
            <person name="Han C."/>
            <person name="Larimer F."/>
            <person name="Land M."/>
            <person name="Hauser L."/>
            <person name="Markowitz V."/>
            <person name="Cheng J.-F."/>
            <person name="Hugenholtz P."/>
            <person name="Woyke T."/>
            <person name="Wu D."/>
            <person name="Spring S."/>
            <person name="Schroeder M."/>
            <person name="Brambilla E."/>
            <person name="Klenk H.-P."/>
            <person name="Eisen J.A."/>
        </authorList>
    </citation>
    <scope>NUCLEOTIDE SEQUENCE [LARGE SCALE GENOMIC DNA]</scope>
    <source>
        <strain evidence="3">DSM 15978 / NBRC 107637 / DMS1</strain>
    </source>
</reference>
<evidence type="ECO:0000313" key="3">
    <source>
        <dbReference type="Proteomes" id="UP000010866"/>
    </source>
</evidence>
<gene>
    <name evidence="2" type="ordered locus">Metho_1072</name>
</gene>
<evidence type="ECO:0000313" key="2">
    <source>
        <dbReference type="EMBL" id="AGB49307.1"/>
    </source>
</evidence>
<dbReference type="STRING" id="867904.Metho_1072"/>
<organism evidence="2 3">
    <name type="scientific">Methanomethylovorans hollandica (strain DSM 15978 / NBRC 107637 / DMS1)</name>
    <dbReference type="NCBI Taxonomy" id="867904"/>
    <lineage>
        <taxon>Archaea</taxon>
        <taxon>Methanobacteriati</taxon>
        <taxon>Methanobacteriota</taxon>
        <taxon>Stenosarchaea group</taxon>
        <taxon>Methanomicrobia</taxon>
        <taxon>Methanosarcinales</taxon>
        <taxon>Methanosarcinaceae</taxon>
        <taxon>Methanomethylovorans</taxon>
    </lineage>
</organism>
<dbReference type="CDD" id="cd06984">
    <property type="entry name" value="cupin_Moth_1897"/>
    <property type="match status" value="1"/>
</dbReference>
<dbReference type="KEGG" id="mhz:Metho_1072"/>
<name>L0KV60_METHD</name>
<sequence length="116" mass="13322">MVIRMKIIDVNKATKQENPHGVSVNKLYDTEHAQIMHMELKPGESLKKHSTPTDVCFYILEGKGIVEIGEEKEEVSRDMLIESPAKIPHRLMNEGTENFRFLVIKAPRQTESTKMM</sequence>
<dbReference type="SUPFAM" id="SSF51182">
    <property type="entry name" value="RmlC-like cupins"/>
    <property type="match status" value="1"/>
</dbReference>
<dbReference type="PANTHER" id="PTHR40112:SF1">
    <property type="entry name" value="H2HPP ISOMERASE"/>
    <property type="match status" value="1"/>
</dbReference>
<protein>
    <submittedName>
        <fullName evidence="2">Mannose-6-phosphate isomerase</fullName>
    </submittedName>
</protein>
<dbReference type="Gene3D" id="2.60.120.10">
    <property type="entry name" value="Jelly Rolls"/>
    <property type="match status" value="1"/>
</dbReference>